<keyword evidence="1" id="KW-0479">Metal-binding</keyword>
<dbReference type="Gene3D" id="3.30.160.60">
    <property type="entry name" value="Classic Zinc Finger"/>
    <property type="match status" value="1"/>
</dbReference>
<dbReference type="GO" id="GO:0005634">
    <property type="term" value="C:nucleus"/>
    <property type="evidence" value="ECO:0007669"/>
    <property type="project" value="TreeGrafter"/>
</dbReference>
<keyword evidence="7" id="KW-1185">Reference proteome</keyword>
<dbReference type="GO" id="GO:0000981">
    <property type="term" value="F:DNA-binding transcription factor activity, RNA polymerase II-specific"/>
    <property type="evidence" value="ECO:0007669"/>
    <property type="project" value="TreeGrafter"/>
</dbReference>
<keyword evidence="3" id="KW-0863">Zinc-finger</keyword>
<proteinExistence type="predicted"/>
<evidence type="ECO:0000256" key="3">
    <source>
        <dbReference type="ARBA" id="ARBA00022771"/>
    </source>
</evidence>
<keyword evidence="2" id="KW-0677">Repeat</keyword>
<feature type="domain" description="C2H2-type" evidence="5">
    <location>
        <begin position="149"/>
        <end position="171"/>
    </location>
</feature>
<evidence type="ECO:0000313" key="7">
    <source>
        <dbReference type="Proteomes" id="UP000700596"/>
    </source>
</evidence>
<dbReference type="SMART" id="SM00355">
    <property type="entry name" value="ZnF_C2H2"/>
    <property type="match status" value="7"/>
</dbReference>
<dbReference type="AlphaFoldDB" id="A0A9P9IR97"/>
<dbReference type="OrthoDB" id="6077919at2759"/>
<dbReference type="Pfam" id="PF12874">
    <property type="entry name" value="zf-met"/>
    <property type="match status" value="1"/>
</dbReference>
<dbReference type="PANTHER" id="PTHR24408">
    <property type="entry name" value="ZINC FINGER PROTEIN"/>
    <property type="match status" value="1"/>
</dbReference>
<feature type="domain" description="C2H2-type" evidence="5">
    <location>
        <begin position="80"/>
        <end position="104"/>
    </location>
</feature>
<evidence type="ECO:0000256" key="1">
    <source>
        <dbReference type="ARBA" id="ARBA00022723"/>
    </source>
</evidence>
<reference evidence="6" key="1">
    <citation type="journal article" date="2021" name="Nat. Commun.">
        <title>Genetic determinants of endophytism in the Arabidopsis root mycobiome.</title>
        <authorList>
            <person name="Mesny F."/>
            <person name="Miyauchi S."/>
            <person name="Thiergart T."/>
            <person name="Pickel B."/>
            <person name="Atanasova L."/>
            <person name="Karlsson M."/>
            <person name="Huettel B."/>
            <person name="Barry K.W."/>
            <person name="Haridas S."/>
            <person name="Chen C."/>
            <person name="Bauer D."/>
            <person name="Andreopoulos W."/>
            <person name="Pangilinan J."/>
            <person name="LaButti K."/>
            <person name="Riley R."/>
            <person name="Lipzen A."/>
            <person name="Clum A."/>
            <person name="Drula E."/>
            <person name="Henrissat B."/>
            <person name="Kohler A."/>
            <person name="Grigoriev I.V."/>
            <person name="Martin F.M."/>
            <person name="Hacquard S."/>
        </authorList>
    </citation>
    <scope>NUCLEOTIDE SEQUENCE</scope>
    <source>
        <strain evidence="6">MPI-CAGE-CH-0243</strain>
    </source>
</reference>
<organism evidence="6 7">
    <name type="scientific">Dendryphion nanum</name>
    <dbReference type="NCBI Taxonomy" id="256645"/>
    <lineage>
        <taxon>Eukaryota</taxon>
        <taxon>Fungi</taxon>
        <taxon>Dikarya</taxon>
        <taxon>Ascomycota</taxon>
        <taxon>Pezizomycotina</taxon>
        <taxon>Dothideomycetes</taxon>
        <taxon>Pleosporomycetidae</taxon>
        <taxon>Pleosporales</taxon>
        <taxon>Torulaceae</taxon>
        <taxon>Dendryphion</taxon>
    </lineage>
</organism>
<name>A0A9P9IR97_9PLEO</name>
<evidence type="ECO:0000256" key="2">
    <source>
        <dbReference type="ARBA" id="ARBA00022737"/>
    </source>
</evidence>
<accession>A0A9P9IR97</accession>
<dbReference type="InterPro" id="IPR013087">
    <property type="entry name" value="Znf_C2H2_type"/>
</dbReference>
<sequence>MAFPSSPVLKCFCGRSYSNSTDLEEHRRARGHFAAHVCKEGCEHPVISEAVAGIKTCGSCGKVCERADILVDHRIATGHCFCTDCNIVFENQNALDVHRQTKMHASKFECCDCNIPFDDIHALNAHIASGAHQKPFLAKRLRKSTNPACEKCKLEFRSIDALQQHLLSLKHNPISNLKCPMGKGCQQRFKSPSALLHHLESGRCKSGMDRREVYQIVQACDEDGMIHKTSALSISNSSMFLTSESDQENEGGVHLVRSDSEWSVALTPKSQSISENFSEEWSMLEGSQISFSNSSTLDTKITQTFRCPLCPANRKPFASAFALQQHMSSPAHCAKIYHCPSNMPMGEYGKKSIEKHFKTLGGLAQHMETGACYGGKKAFFNSLGFIQQFLERAGYGKIPLLLPGICK</sequence>
<dbReference type="PANTHER" id="PTHR24408:SF58">
    <property type="entry name" value="TRANSCRIPTION FACTOR (TFIIIA), PUTATIVE (AFU_ORTHOLOGUE AFUA_1G05150)-RELATED"/>
    <property type="match status" value="1"/>
</dbReference>
<protein>
    <recommendedName>
        <fullName evidence="5">C2H2-type domain-containing protein</fullName>
    </recommendedName>
</protein>
<evidence type="ECO:0000313" key="6">
    <source>
        <dbReference type="EMBL" id="KAH7130247.1"/>
    </source>
</evidence>
<feature type="domain" description="C2H2-type" evidence="5">
    <location>
        <begin position="110"/>
        <end position="132"/>
    </location>
</feature>
<gene>
    <name evidence="6" type="ORF">B0J11DRAFT_602558</name>
</gene>
<dbReference type="PROSITE" id="PS00028">
    <property type="entry name" value="ZINC_FINGER_C2H2_1"/>
    <property type="match status" value="3"/>
</dbReference>
<keyword evidence="4" id="KW-0862">Zinc</keyword>
<dbReference type="EMBL" id="JAGMWT010000004">
    <property type="protein sequence ID" value="KAH7130247.1"/>
    <property type="molecule type" value="Genomic_DNA"/>
</dbReference>
<comment type="caution">
    <text evidence="6">The sequence shown here is derived from an EMBL/GenBank/DDBJ whole genome shotgun (WGS) entry which is preliminary data.</text>
</comment>
<evidence type="ECO:0000259" key="5">
    <source>
        <dbReference type="PROSITE" id="PS00028"/>
    </source>
</evidence>
<dbReference type="GO" id="GO:0008270">
    <property type="term" value="F:zinc ion binding"/>
    <property type="evidence" value="ECO:0007669"/>
    <property type="project" value="UniProtKB-KW"/>
</dbReference>
<dbReference type="Proteomes" id="UP000700596">
    <property type="component" value="Unassembled WGS sequence"/>
</dbReference>
<dbReference type="GO" id="GO:0043565">
    <property type="term" value="F:sequence-specific DNA binding"/>
    <property type="evidence" value="ECO:0007669"/>
    <property type="project" value="TreeGrafter"/>
</dbReference>
<evidence type="ECO:0000256" key="4">
    <source>
        <dbReference type="ARBA" id="ARBA00022833"/>
    </source>
</evidence>